<dbReference type="RefSeq" id="WP_264808931.1">
    <property type="nucleotide sequence ID" value="NZ_CP110226.1"/>
</dbReference>
<dbReference type="Pfam" id="PF02333">
    <property type="entry name" value="Phytase"/>
    <property type="match status" value="1"/>
</dbReference>
<dbReference type="PROSITE" id="PS51257">
    <property type="entry name" value="PROKAR_LIPOPROTEIN"/>
    <property type="match status" value="1"/>
</dbReference>
<keyword evidence="3" id="KW-1185">Reference proteome</keyword>
<feature type="domain" description="BPP" evidence="1">
    <location>
        <begin position="26"/>
        <end position="357"/>
    </location>
</feature>
<sequence length="361" mass="39571">MIKSRLSYGVFAIVILAGSCSEPTQETTEAVVASNVEPLYVTDSVIYDTDDPAIWVNPDDASKSLIIGTDKNEDGALYVFDLKGNAVDSLIVRNIQRPNNVDVGYGLDLGDRSVDFAVTGERMTSKLRFYSLPDMQEINPGGIEVYEGETGPEYKDLMGVALFQDKTTGKNYVIAGRKNGPTDGTYLWQYEILAENGQITLALVRKFGSFSGNKEIEAIAVDAELGYIYYSDEGAGVKKYYADPEKGNEELAFFAQEGFTDDHEGISIYKLDDKTGYILVSDQGANLFHVFPREGSPSNPHEHKLLTTIPASTISSDGSESSSASLGSEFPHGVFVAMSDDKTFQIYRWEDIAGDILKIKN</sequence>
<reference evidence="2" key="1">
    <citation type="submission" date="2022-10" db="EMBL/GenBank/DDBJ databases">
        <title>Algoriphagus sp. a novel bacteria isolate from halophytes salicornia europaea.</title>
        <authorList>
            <person name="Peng Y."/>
            <person name="Jiang L."/>
            <person name="Lee J."/>
        </authorList>
    </citation>
    <scope>NUCLEOTIDE SEQUENCE</scope>
    <source>
        <strain evidence="2">TR-M5</strain>
    </source>
</reference>
<dbReference type="SUPFAM" id="SSF50956">
    <property type="entry name" value="Thermostable phytase (3-phytase)"/>
    <property type="match status" value="1"/>
</dbReference>
<dbReference type="PROSITE" id="PS51662">
    <property type="entry name" value="BP_PHYTASE"/>
    <property type="match status" value="1"/>
</dbReference>
<name>A0ABY6MJ51_9BACT</name>
<evidence type="ECO:0000313" key="3">
    <source>
        <dbReference type="Proteomes" id="UP001163156"/>
    </source>
</evidence>
<proteinExistence type="predicted"/>
<evidence type="ECO:0000313" key="2">
    <source>
        <dbReference type="EMBL" id="UZD22447.1"/>
    </source>
</evidence>
<accession>A0ABY6MJ51</accession>
<dbReference type="InterPro" id="IPR003431">
    <property type="entry name" value="B-propeller_Phytase"/>
</dbReference>
<dbReference type="Gene3D" id="2.120.10.30">
    <property type="entry name" value="TolB, C-terminal domain"/>
    <property type="match status" value="1"/>
</dbReference>
<evidence type="ECO:0000259" key="1">
    <source>
        <dbReference type="PROSITE" id="PS51662"/>
    </source>
</evidence>
<dbReference type="InterPro" id="IPR011042">
    <property type="entry name" value="6-blade_b-propeller_TolB-like"/>
</dbReference>
<dbReference type="Proteomes" id="UP001163156">
    <property type="component" value="Chromosome"/>
</dbReference>
<dbReference type="EMBL" id="CP110226">
    <property type="protein sequence ID" value="UZD22447.1"/>
    <property type="molecule type" value="Genomic_DNA"/>
</dbReference>
<gene>
    <name evidence="2" type="ORF">OM944_17540</name>
</gene>
<protein>
    <submittedName>
        <fullName evidence="2">Phytase</fullName>
    </submittedName>
</protein>
<organism evidence="2 3">
    <name type="scientific">Algoriphagus halophytocola</name>
    <dbReference type="NCBI Taxonomy" id="2991499"/>
    <lineage>
        <taxon>Bacteria</taxon>
        <taxon>Pseudomonadati</taxon>
        <taxon>Bacteroidota</taxon>
        <taxon>Cytophagia</taxon>
        <taxon>Cytophagales</taxon>
        <taxon>Cyclobacteriaceae</taxon>
        <taxon>Algoriphagus</taxon>
    </lineage>
</organism>